<dbReference type="InterPro" id="IPR013783">
    <property type="entry name" value="Ig-like_fold"/>
</dbReference>
<gene>
    <name evidence="3" type="ORF">ANN_21818</name>
</gene>
<comment type="caution">
    <text evidence="3">The sequence shown here is derived from an EMBL/GenBank/DDBJ whole genome shotgun (WGS) entry which is preliminary data.</text>
</comment>
<evidence type="ECO:0000256" key="1">
    <source>
        <dbReference type="SAM" id="MobiDB-lite"/>
    </source>
</evidence>
<proteinExistence type="predicted"/>
<feature type="domain" description="Immunoglobulin I-set" evidence="2">
    <location>
        <begin position="62"/>
        <end position="113"/>
    </location>
</feature>
<feature type="compositionally biased region" description="Polar residues" evidence="1">
    <location>
        <begin position="239"/>
        <end position="255"/>
    </location>
</feature>
<reference evidence="3 4" key="1">
    <citation type="journal article" date="2022" name="Allergy">
        <title>Genome assembly and annotation of Periplaneta americana reveal a comprehensive cockroach allergen profile.</title>
        <authorList>
            <person name="Wang L."/>
            <person name="Xiong Q."/>
            <person name="Saelim N."/>
            <person name="Wang L."/>
            <person name="Nong W."/>
            <person name="Wan A.T."/>
            <person name="Shi M."/>
            <person name="Liu X."/>
            <person name="Cao Q."/>
            <person name="Hui J.H.L."/>
            <person name="Sookrung N."/>
            <person name="Leung T.F."/>
            <person name="Tungtrongchitr A."/>
            <person name="Tsui S.K.W."/>
        </authorList>
    </citation>
    <scope>NUCLEOTIDE SEQUENCE [LARGE SCALE GENOMIC DNA]</scope>
    <source>
        <strain evidence="3">PWHHKU_190912</strain>
    </source>
</reference>
<protein>
    <recommendedName>
        <fullName evidence="2">Immunoglobulin I-set domain-containing protein</fullName>
    </recommendedName>
</protein>
<dbReference type="EMBL" id="JAJSOF020000033">
    <property type="protein sequence ID" value="KAJ4429617.1"/>
    <property type="molecule type" value="Genomic_DNA"/>
</dbReference>
<dbReference type="Pfam" id="PF07679">
    <property type="entry name" value="I-set"/>
    <property type="match status" value="1"/>
</dbReference>
<feature type="region of interest" description="Disordered" evidence="1">
    <location>
        <begin position="188"/>
        <end position="255"/>
    </location>
</feature>
<organism evidence="3 4">
    <name type="scientific">Periplaneta americana</name>
    <name type="common">American cockroach</name>
    <name type="synonym">Blatta americana</name>
    <dbReference type="NCBI Taxonomy" id="6978"/>
    <lineage>
        <taxon>Eukaryota</taxon>
        <taxon>Metazoa</taxon>
        <taxon>Ecdysozoa</taxon>
        <taxon>Arthropoda</taxon>
        <taxon>Hexapoda</taxon>
        <taxon>Insecta</taxon>
        <taxon>Pterygota</taxon>
        <taxon>Neoptera</taxon>
        <taxon>Polyneoptera</taxon>
        <taxon>Dictyoptera</taxon>
        <taxon>Blattodea</taxon>
        <taxon>Blattoidea</taxon>
        <taxon>Blattidae</taxon>
        <taxon>Blattinae</taxon>
        <taxon>Periplaneta</taxon>
    </lineage>
</organism>
<accession>A0ABQ8S6T7</accession>
<dbReference type="Proteomes" id="UP001148838">
    <property type="component" value="Unassembled WGS sequence"/>
</dbReference>
<evidence type="ECO:0000313" key="4">
    <source>
        <dbReference type="Proteomes" id="UP001148838"/>
    </source>
</evidence>
<dbReference type="InterPro" id="IPR036179">
    <property type="entry name" value="Ig-like_dom_sf"/>
</dbReference>
<evidence type="ECO:0000259" key="2">
    <source>
        <dbReference type="Pfam" id="PF07679"/>
    </source>
</evidence>
<evidence type="ECO:0000313" key="3">
    <source>
        <dbReference type="EMBL" id="KAJ4429617.1"/>
    </source>
</evidence>
<sequence length="255" mass="28573">MTRLCEGGNEPPGSLKANTQGILLVLQEKFTESRAQESNPGPPDLFIIVGERNLSEEQRRGEQELVGERYRVSENNNTVLLSLQHVTRDDVGQYSLTAKNAAGEARRNIELKVEDAGGDVPVFLRRLCDLAVKVGTRTRFLVEIRSSSEAKSGLEYTDRNPEENRCGLEREKAVQYETMRQSQIPYAHRPNHMTPLTTGPYRRQNPYTIPASTNSPKAPCRSEAKLLPRVGPPREPLQKPSNIAELQSQQLREAA</sequence>
<keyword evidence="4" id="KW-1185">Reference proteome</keyword>
<feature type="compositionally biased region" description="Polar residues" evidence="1">
    <location>
        <begin position="205"/>
        <end position="216"/>
    </location>
</feature>
<dbReference type="InterPro" id="IPR013098">
    <property type="entry name" value="Ig_I-set"/>
</dbReference>
<dbReference type="Gene3D" id="2.60.40.10">
    <property type="entry name" value="Immunoglobulins"/>
    <property type="match status" value="1"/>
</dbReference>
<dbReference type="SUPFAM" id="SSF48726">
    <property type="entry name" value="Immunoglobulin"/>
    <property type="match status" value="1"/>
</dbReference>
<name>A0ABQ8S6T7_PERAM</name>